<dbReference type="OrthoDB" id="5095611at2759"/>
<feature type="region of interest" description="Disordered" evidence="1">
    <location>
        <begin position="143"/>
        <end position="167"/>
    </location>
</feature>
<evidence type="ECO:0000256" key="1">
    <source>
        <dbReference type="SAM" id="MobiDB-lite"/>
    </source>
</evidence>
<keyword evidence="3" id="KW-1185">Reference proteome</keyword>
<feature type="compositionally biased region" description="Polar residues" evidence="1">
    <location>
        <begin position="232"/>
        <end position="251"/>
    </location>
</feature>
<feature type="region of interest" description="Disordered" evidence="1">
    <location>
        <begin position="232"/>
        <end position="255"/>
    </location>
</feature>
<protein>
    <submittedName>
        <fullName evidence="2">Uncharacterized protein</fullName>
    </submittedName>
</protein>
<accession>A0A2K0UKZ6</accession>
<organism evidence="2 3">
    <name type="scientific">Gibberella nygamai</name>
    <name type="common">Bean root rot disease fungus</name>
    <name type="synonym">Fusarium nygamai</name>
    <dbReference type="NCBI Taxonomy" id="42673"/>
    <lineage>
        <taxon>Eukaryota</taxon>
        <taxon>Fungi</taxon>
        <taxon>Dikarya</taxon>
        <taxon>Ascomycota</taxon>
        <taxon>Pezizomycotina</taxon>
        <taxon>Sordariomycetes</taxon>
        <taxon>Hypocreomycetidae</taxon>
        <taxon>Hypocreales</taxon>
        <taxon>Nectriaceae</taxon>
        <taxon>Fusarium</taxon>
        <taxon>Fusarium fujikuroi species complex</taxon>
    </lineage>
</organism>
<feature type="region of interest" description="Disordered" evidence="1">
    <location>
        <begin position="1"/>
        <end position="124"/>
    </location>
</feature>
<dbReference type="AlphaFoldDB" id="A0A2K0UKZ6"/>
<proteinExistence type="predicted"/>
<reference evidence="2 3" key="1">
    <citation type="submission" date="2017-06" db="EMBL/GenBank/DDBJ databases">
        <title>Genome of Fusarium nygamai isolate CS10214.</title>
        <authorList>
            <person name="Gardiner D.M."/>
            <person name="Obanor F."/>
            <person name="Kazan K."/>
        </authorList>
    </citation>
    <scope>NUCLEOTIDE SEQUENCE [LARGE SCALE GENOMIC DNA]</scope>
    <source>
        <strain evidence="2 3">CS10214</strain>
    </source>
</reference>
<sequence>MPPTFRNLDSVVQSDTVAGDPQASDDSSPPNFPQRAMEEPPLSPPVHSDQSPTYVPNAPRPSPHGQNLDHRRRSTTSIGGRLAAPPRRFPVINSRRDSQRSVYRTPNRVVRQRRRMGTARHHRRSGSFLQYVSSVEDLSRAISGVQQTRQPERGDRLPPATHPSQMLSRRNCPFQVRSWRDPSTSTVLFPVPEHHVIGQSIDTPRPQTCHPSINRGTAPLAEMMPELSRLSIDSQGSTDSGITENDTQPSVRPNRLRYPGHVLYCDCSVCDMLNEPYSP</sequence>
<gene>
    <name evidence="2" type="ORF">FNYG_15099</name>
</gene>
<evidence type="ECO:0000313" key="3">
    <source>
        <dbReference type="Proteomes" id="UP000236664"/>
    </source>
</evidence>
<name>A0A2K0UKZ6_GIBNY</name>
<dbReference type="Proteomes" id="UP000236664">
    <property type="component" value="Unassembled WGS sequence"/>
</dbReference>
<dbReference type="EMBL" id="MTQA01000463">
    <property type="protein sequence ID" value="PNP58436.1"/>
    <property type="molecule type" value="Genomic_DNA"/>
</dbReference>
<evidence type="ECO:0000313" key="2">
    <source>
        <dbReference type="EMBL" id="PNP58436.1"/>
    </source>
</evidence>
<feature type="compositionally biased region" description="Basic residues" evidence="1">
    <location>
        <begin position="110"/>
        <end position="124"/>
    </location>
</feature>
<comment type="caution">
    <text evidence="2">The sequence shown here is derived from an EMBL/GenBank/DDBJ whole genome shotgun (WGS) entry which is preliminary data.</text>
</comment>